<keyword evidence="1" id="KW-0677">Repeat</keyword>
<sequence>MLPGETRRFWISADTADRRFGRPLPERVLPMGPLVVDMTLRSIEREAVFSYIMTPESRKLIEERENRPETILLRGVGVGVQFLPWAYYYLQSAEQADSFVGPGAGSLPRSAIKMPCSGAVPSHPAMPARRPWPATVARVQSPSAPATPALRAGLVLQGPRTPAVDLVDGPAPGEGYAGKHEVTWKELSFVPKKRAVQLQPVQAAWATAARWARHLRSVSQALHTFAPRLEVDDGDQARRFRRIAKVLVDADSAITLSGLLDAYAREALWQEALGALADALGGEALCDLILCNTAVAACGRAARWREALGLLEAMPGWRYRPDASARGITCNTALGACSRAAEWSAAVLLLRDMPRRRLRADAVSFSTCITAGHKAGRWDLAAGLLADMRGRRVAPNIITFNASVTALTAGQQWESAVSLLGDMQEVRLQTCARTVPPWTPCSTPAGASRRRASTAGRCSRGSPPTAPRQGGGGGEA</sequence>
<evidence type="ECO:0000256" key="1">
    <source>
        <dbReference type="ARBA" id="ARBA00022737"/>
    </source>
</evidence>
<dbReference type="Pfam" id="PF01535">
    <property type="entry name" value="PPR"/>
    <property type="match status" value="1"/>
</dbReference>
<feature type="repeat" description="PPR" evidence="2">
    <location>
        <begin position="287"/>
        <end position="321"/>
    </location>
</feature>
<dbReference type="EMBL" id="CAUYUJ010000742">
    <property type="protein sequence ID" value="CAK0792276.1"/>
    <property type="molecule type" value="Genomic_DNA"/>
</dbReference>
<evidence type="ECO:0000313" key="5">
    <source>
        <dbReference type="Proteomes" id="UP001189429"/>
    </source>
</evidence>
<feature type="region of interest" description="Disordered" evidence="3">
    <location>
        <begin position="437"/>
        <end position="476"/>
    </location>
</feature>
<feature type="compositionally biased region" description="Low complexity" evidence="3">
    <location>
        <begin position="453"/>
        <end position="462"/>
    </location>
</feature>
<dbReference type="PROSITE" id="PS51375">
    <property type="entry name" value="PPR"/>
    <property type="match status" value="2"/>
</dbReference>
<dbReference type="Proteomes" id="UP001189429">
    <property type="component" value="Unassembled WGS sequence"/>
</dbReference>
<keyword evidence="5" id="KW-1185">Reference proteome</keyword>
<proteinExistence type="predicted"/>
<evidence type="ECO:0000256" key="3">
    <source>
        <dbReference type="SAM" id="MobiDB-lite"/>
    </source>
</evidence>
<reference evidence="4" key="1">
    <citation type="submission" date="2023-10" db="EMBL/GenBank/DDBJ databases">
        <authorList>
            <person name="Chen Y."/>
            <person name="Shah S."/>
            <person name="Dougan E. K."/>
            <person name="Thang M."/>
            <person name="Chan C."/>
        </authorList>
    </citation>
    <scope>NUCLEOTIDE SEQUENCE [LARGE SCALE GENOMIC DNA]</scope>
</reference>
<dbReference type="InterPro" id="IPR011990">
    <property type="entry name" value="TPR-like_helical_dom_sf"/>
</dbReference>
<evidence type="ECO:0000256" key="2">
    <source>
        <dbReference type="PROSITE-ProRule" id="PRU00708"/>
    </source>
</evidence>
<dbReference type="Gene3D" id="1.25.40.10">
    <property type="entry name" value="Tetratricopeptide repeat domain"/>
    <property type="match status" value="2"/>
</dbReference>
<feature type="repeat" description="PPR" evidence="2">
    <location>
        <begin position="361"/>
        <end position="395"/>
    </location>
</feature>
<name>A0ABN9PH29_9DINO</name>
<dbReference type="InterPro" id="IPR002885">
    <property type="entry name" value="PPR_rpt"/>
</dbReference>
<evidence type="ECO:0000313" key="4">
    <source>
        <dbReference type="EMBL" id="CAK0792276.1"/>
    </source>
</evidence>
<comment type="caution">
    <text evidence="4">The sequence shown here is derived from an EMBL/GenBank/DDBJ whole genome shotgun (WGS) entry which is preliminary data.</text>
</comment>
<organism evidence="4 5">
    <name type="scientific">Prorocentrum cordatum</name>
    <dbReference type="NCBI Taxonomy" id="2364126"/>
    <lineage>
        <taxon>Eukaryota</taxon>
        <taxon>Sar</taxon>
        <taxon>Alveolata</taxon>
        <taxon>Dinophyceae</taxon>
        <taxon>Prorocentrales</taxon>
        <taxon>Prorocentraceae</taxon>
        <taxon>Prorocentrum</taxon>
    </lineage>
</organism>
<dbReference type="Pfam" id="PF13812">
    <property type="entry name" value="PPR_3"/>
    <property type="match status" value="1"/>
</dbReference>
<dbReference type="PANTHER" id="PTHR47447:SF17">
    <property type="entry name" value="OS12G0638900 PROTEIN"/>
    <property type="match status" value="1"/>
</dbReference>
<protein>
    <submittedName>
        <fullName evidence="4">Uncharacterized protein</fullName>
    </submittedName>
</protein>
<gene>
    <name evidence="4" type="ORF">PCOR1329_LOCUS2924</name>
</gene>
<dbReference type="PANTHER" id="PTHR47447">
    <property type="entry name" value="OS03G0856100 PROTEIN"/>
    <property type="match status" value="1"/>
</dbReference>
<accession>A0ABN9PH29</accession>